<keyword evidence="3" id="KW-1185">Reference proteome</keyword>
<feature type="transmembrane region" description="Helical" evidence="1">
    <location>
        <begin position="133"/>
        <end position="153"/>
    </location>
</feature>
<name>L2GN84_VITCO</name>
<dbReference type="InParanoid" id="L2GN84"/>
<accession>L2GN84</accession>
<evidence type="ECO:0000313" key="3">
    <source>
        <dbReference type="Proteomes" id="UP000011082"/>
    </source>
</evidence>
<evidence type="ECO:0000256" key="1">
    <source>
        <dbReference type="SAM" id="Phobius"/>
    </source>
</evidence>
<dbReference type="AlphaFoldDB" id="L2GN84"/>
<dbReference type="VEuPathDB" id="MicrosporidiaDB:VICG_00977"/>
<dbReference type="RefSeq" id="XP_007604424.1">
    <property type="nucleotide sequence ID" value="XM_007604362.1"/>
</dbReference>
<keyword evidence="1" id="KW-1133">Transmembrane helix</keyword>
<organism evidence="2 3">
    <name type="scientific">Vittaforma corneae (strain ATCC 50505)</name>
    <name type="common">Microsporidian parasite</name>
    <name type="synonym">Nosema corneum</name>
    <dbReference type="NCBI Taxonomy" id="993615"/>
    <lineage>
        <taxon>Eukaryota</taxon>
        <taxon>Fungi</taxon>
        <taxon>Fungi incertae sedis</taxon>
        <taxon>Microsporidia</taxon>
        <taxon>Nosematidae</taxon>
        <taxon>Vittaforma</taxon>
    </lineage>
</organism>
<keyword evidence="1" id="KW-0472">Membrane</keyword>
<dbReference type="EMBL" id="JH370136">
    <property type="protein sequence ID" value="ELA41960.1"/>
    <property type="molecule type" value="Genomic_DNA"/>
</dbReference>
<dbReference type="GeneID" id="19881689"/>
<keyword evidence="1" id="KW-0812">Transmembrane</keyword>
<evidence type="ECO:0000313" key="2">
    <source>
        <dbReference type="EMBL" id="ELA41960.1"/>
    </source>
</evidence>
<feature type="transmembrane region" description="Helical" evidence="1">
    <location>
        <begin position="102"/>
        <end position="121"/>
    </location>
</feature>
<feature type="transmembrane region" description="Helical" evidence="1">
    <location>
        <begin position="73"/>
        <end position="96"/>
    </location>
</feature>
<dbReference type="HOGENOM" id="CLU_1670730_0_0_1"/>
<reference evidence="3" key="1">
    <citation type="submission" date="2011-05" db="EMBL/GenBank/DDBJ databases">
        <title>The genome sequence of Vittaforma corneae strain ATCC 50505.</title>
        <authorList>
            <consortium name="The Broad Institute Genome Sequencing Platform"/>
            <person name="Cuomo C."/>
            <person name="Didier E."/>
            <person name="Bowers L."/>
            <person name="Young S.K."/>
            <person name="Zeng Q."/>
            <person name="Gargeya S."/>
            <person name="Fitzgerald M."/>
            <person name="Haas B."/>
            <person name="Abouelleil A."/>
            <person name="Alvarado L."/>
            <person name="Arachchi H.M."/>
            <person name="Berlin A."/>
            <person name="Chapman S.B."/>
            <person name="Gearin G."/>
            <person name="Goldberg J."/>
            <person name="Griggs A."/>
            <person name="Gujja S."/>
            <person name="Hansen M."/>
            <person name="Heiman D."/>
            <person name="Howarth C."/>
            <person name="Larimer J."/>
            <person name="Lui A."/>
            <person name="MacDonald P.J.P."/>
            <person name="McCowen C."/>
            <person name="Montmayeur A."/>
            <person name="Murphy C."/>
            <person name="Neiman D."/>
            <person name="Pearson M."/>
            <person name="Priest M."/>
            <person name="Roberts A."/>
            <person name="Saif S."/>
            <person name="Shea T."/>
            <person name="Sisk P."/>
            <person name="Stolte C."/>
            <person name="Sykes S."/>
            <person name="Wortman J."/>
            <person name="Nusbaum C."/>
            <person name="Birren B."/>
        </authorList>
    </citation>
    <scope>NUCLEOTIDE SEQUENCE [LARGE SCALE GENOMIC DNA]</scope>
    <source>
        <strain evidence="3">ATCC 50505</strain>
    </source>
</reference>
<proteinExistence type="predicted"/>
<sequence>MTNAHIEPHAETNIHMHPILDTFVFYFTSLPNAELATILTYIISFSFVSKLAINHVKKHFRNYSLMSCYEFVFKSVFIIVLRIICTLMCYIIYIHLRIECLKISYCIILMMVPLGQFVYYLMTDFKSIAVPSFLRLLASSRLSMFIFWGLSLAELLLF</sequence>
<protein>
    <submittedName>
        <fullName evidence="2">Uncharacterized protein</fullName>
    </submittedName>
</protein>
<dbReference type="Proteomes" id="UP000011082">
    <property type="component" value="Unassembled WGS sequence"/>
</dbReference>
<gene>
    <name evidence="2" type="ORF">VICG_00977</name>
</gene>